<evidence type="ECO:0000256" key="3">
    <source>
        <dbReference type="ARBA" id="ARBA00023015"/>
    </source>
</evidence>
<feature type="compositionally biased region" description="Low complexity" evidence="6">
    <location>
        <begin position="1"/>
        <end position="14"/>
    </location>
</feature>
<dbReference type="PROSITE" id="PS50048">
    <property type="entry name" value="ZN2_CY6_FUNGAL_2"/>
    <property type="match status" value="1"/>
</dbReference>
<dbReference type="PANTHER" id="PTHR47660">
    <property type="entry name" value="TRANSCRIPTION FACTOR WITH C2H2 AND ZN(2)-CYS(6) DNA BINDING DOMAIN (EUROFUNG)-RELATED-RELATED"/>
    <property type="match status" value="1"/>
</dbReference>
<dbReference type="AlphaFoldDB" id="A0AAE0MK64"/>
<keyword evidence="1" id="KW-0479">Metal-binding</keyword>
<feature type="domain" description="Zn(2)-C6 fungal-type" evidence="7">
    <location>
        <begin position="18"/>
        <end position="48"/>
    </location>
</feature>
<dbReference type="SUPFAM" id="SSF57701">
    <property type="entry name" value="Zn2/Cys6 DNA-binding domain"/>
    <property type="match status" value="1"/>
</dbReference>
<feature type="region of interest" description="Disordered" evidence="6">
    <location>
        <begin position="60"/>
        <end position="89"/>
    </location>
</feature>
<dbReference type="Pfam" id="PF00172">
    <property type="entry name" value="Zn_clus"/>
    <property type="match status" value="1"/>
</dbReference>
<dbReference type="Gene3D" id="4.10.240.10">
    <property type="entry name" value="Zn(2)-C6 fungal-type DNA-binding domain"/>
    <property type="match status" value="1"/>
</dbReference>
<evidence type="ECO:0000259" key="7">
    <source>
        <dbReference type="PROSITE" id="PS50048"/>
    </source>
</evidence>
<proteinExistence type="predicted"/>
<evidence type="ECO:0000313" key="9">
    <source>
        <dbReference type="Proteomes" id="UP001286456"/>
    </source>
</evidence>
<reference evidence="8" key="1">
    <citation type="journal article" date="2023" name="Mol. Phylogenet. Evol.">
        <title>Genome-scale phylogeny and comparative genomics of the fungal order Sordariales.</title>
        <authorList>
            <person name="Hensen N."/>
            <person name="Bonometti L."/>
            <person name="Westerberg I."/>
            <person name="Brannstrom I.O."/>
            <person name="Guillou S."/>
            <person name="Cros-Aarteil S."/>
            <person name="Calhoun S."/>
            <person name="Haridas S."/>
            <person name="Kuo A."/>
            <person name="Mondo S."/>
            <person name="Pangilinan J."/>
            <person name="Riley R."/>
            <person name="LaButti K."/>
            <person name="Andreopoulos B."/>
            <person name="Lipzen A."/>
            <person name="Chen C."/>
            <person name="Yan M."/>
            <person name="Daum C."/>
            <person name="Ng V."/>
            <person name="Clum A."/>
            <person name="Steindorff A."/>
            <person name="Ohm R.A."/>
            <person name="Martin F."/>
            <person name="Silar P."/>
            <person name="Natvig D.O."/>
            <person name="Lalanne C."/>
            <person name="Gautier V."/>
            <person name="Ament-Velasquez S.L."/>
            <person name="Kruys A."/>
            <person name="Hutchinson M.I."/>
            <person name="Powell A.J."/>
            <person name="Barry K."/>
            <person name="Miller A.N."/>
            <person name="Grigoriev I.V."/>
            <person name="Debuchy R."/>
            <person name="Gladieux P."/>
            <person name="Hiltunen Thoren M."/>
            <person name="Johannesson H."/>
        </authorList>
    </citation>
    <scope>NUCLEOTIDE SEQUENCE</scope>
    <source>
        <strain evidence="8">SMH4131-1</strain>
    </source>
</reference>
<comment type="caution">
    <text evidence="8">The sequence shown here is derived from an EMBL/GenBank/DDBJ whole genome shotgun (WGS) entry which is preliminary data.</text>
</comment>
<reference evidence="8" key="2">
    <citation type="submission" date="2023-06" db="EMBL/GenBank/DDBJ databases">
        <authorList>
            <consortium name="Lawrence Berkeley National Laboratory"/>
            <person name="Haridas S."/>
            <person name="Hensen N."/>
            <person name="Bonometti L."/>
            <person name="Westerberg I."/>
            <person name="Brannstrom I.O."/>
            <person name="Guillou S."/>
            <person name="Cros-Aarteil S."/>
            <person name="Calhoun S."/>
            <person name="Kuo A."/>
            <person name="Mondo S."/>
            <person name="Pangilinan J."/>
            <person name="Riley R."/>
            <person name="Labutti K."/>
            <person name="Andreopoulos B."/>
            <person name="Lipzen A."/>
            <person name="Chen C."/>
            <person name="Yanf M."/>
            <person name="Daum C."/>
            <person name="Ng V."/>
            <person name="Clum A."/>
            <person name="Steindorff A."/>
            <person name="Ohm R."/>
            <person name="Martin F."/>
            <person name="Silar P."/>
            <person name="Natvig D."/>
            <person name="Lalanne C."/>
            <person name="Gautier V."/>
            <person name="Ament-Velasquez S.L."/>
            <person name="Kruys A."/>
            <person name="Hutchinson M.I."/>
            <person name="Powell A.J."/>
            <person name="Barry K."/>
            <person name="Miller A.N."/>
            <person name="Grigoriev I.V."/>
            <person name="Debuchy R."/>
            <person name="Gladieux P."/>
            <person name="Thoren M.H."/>
            <person name="Johannesson H."/>
        </authorList>
    </citation>
    <scope>NUCLEOTIDE SEQUENCE</scope>
    <source>
        <strain evidence="8">SMH4131-1</strain>
    </source>
</reference>
<evidence type="ECO:0000313" key="8">
    <source>
        <dbReference type="EMBL" id="KAK3335611.1"/>
    </source>
</evidence>
<dbReference type="InterPro" id="IPR036864">
    <property type="entry name" value="Zn2-C6_fun-type_DNA-bd_sf"/>
</dbReference>
<keyword evidence="3" id="KW-0805">Transcription regulation</keyword>
<evidence type="ECO:0000256" key="1">
    <source>
        <dbReference type="ARBA" id="ARBA00022723"/>
    </source>
</evidence>
<accession>A0AAE0MK64</accession>
<feature type="compositionally biased region" description="Low complexity" evidence="6">
    <location>
        <begin position="80"/>
        <end position="89"/>
    </location>
</feature>
<sequence length="482" mass="54239">MEESASETSSLSNSRQKSCNACVRSKRRCDKRAPICSRCAERKERCVYAKTRGSSRQLPDFDATVTVDGGGGGVGGGSRPGPEGYTGNSAAPPSFSAASFNDFAFFDLLGHTMSSPPSGTGSCQTTDSQTVADATKDVDMGADDHFFNFTGIDPSSASDMWLVQLETEPDATIDRPGTPADEQIIESYKRMDVLCDGFESWQLYDPNTTVYYVVNRIKAFPSDFATANTTPFMHRHLYKDHAPPYILACFSTSVMYENCTPATKSMMLRGMQKNLAELLSEPVKAATTPREKLARAQALFIYQVIRLFDGDVTLRAEGERDIPLLQKWLLDLCRVRENLGELALVVGDGVRQAQRPKDWERWIFAESVRRTIIMSYCVLSMYEVLRKSPLPNDNGHDPWKYVHRWTLSRHLWEADSSFAFFRMWEEKKPHFVINNYTFDDFLRCGRREAVDDFARIMLSTYMGADETRAFMEGSNVTASLMV</sequence>
<keyword evidence="5" id="KW-0539">Nucleus</keyword>
<protein>
    <recommendedName>
        <fullName evidence="7">Zn(2)-C6 fungal-type domain-containing protein</fullName>
    </recommendedName>
</protein>
<evidence type="ECO:0000256" key="2">
    <source>
        <dbReference type="ARBA" id="ARBA00022833"/>
    </source>
</evidence>
<dbReference type="GO" id="GO:0000981">
    <property type="term" value="F:DNA-binding transcription factor activity, RNA polymerase II-specific"/>
    <property type="evidence" value="ECO:0007669"/>
    <property type="project" value="InterPro"/>
</dbReference>
<dbReference type="CDD" id="cd00067">
    <property type="entry name" value="GAL4"/>
    <property type="match status" value="1"/>
</dbReference>
<dbReference type="EMBL" id="JAUEPO010000001">
    <property type="protein sequence ID" value="KAK3335611.1"/>
    <property type="molecule type" value="Genomic_DNA"/>
</dbReference>
<dbReference type="InterPro" id="IPR001138">
    <property type="entry name" value="Zn2Cys6_DnaBD"/>
</dbReference>
<feature type="compositionally biased region" description="Gly residues" evidence="6">
    <location>
        <begin position="68"/>
        <end position="79"/>
    </location>
</feature>
<name>A0AAE0MK64_9PEZI</name>
<evidence type="ECO:0000256" key="6">
    <source>
        <dbReference type="SAM" id="MobiDB-lite"/>
    </source>
</evidence>
<feature type="region of interest" description="Disordered" evidence="6">
    <location>
        <begin position="1"/>
        <end position="20"/>
    </location>
</feature>
<gene>
    <name evidence="8" type="ORF">B0T19DRAFT_13617</name>
</gene>
<dbReference type="Proteomes" id="UP001286456">
    <property type="component" value="Unassembled WGS sequence"/>
</dbReference>
<organism evidence="8 9">
    <name type="scientific">Cercophora scortea</name>
    <dbReference type="NCBI Taxonomy" id="314031"/>
    <lineage>
        <taxon>Eukaryota</taxon>
        <taxon>Fungi</taxon>
        <taxon>Dikarya</taxon>
        <taxon>Ascomycota</taxon>
        <taxon>Pezizomycotina</taxon>
        <taxon>Sordariomycetes</taxon>
        <taxon>Sordariomycetidae</taxon>
        <taxon>Sordariales</taxon>
        <taxon>Lasiosphaeriaceae</taxon>
        <taxon>Cercophora</taxon>
    </lineage>
</organism>
<evidence type="ECO:0000256" key="4">
    <source>
        <dbReference type="ARBA" id="ARBA00023163"/>
    </source>
</evidence>
<evidence type="ECO:0000256" key="5">
    <source>
        <dbReference type="ARBA" id="ARBA00023242"/>
    </source>
</evidence>
<keyword evidence="2" id="KW-0862">Zinc</keyword>
<keyword evidence="4" id="KW-0804">Transcription</keyword>
<dbReference type="GO" id="GO:0008270">
    <property type="term" value="F:zinc ion binding"/>
    <property type="evidence" value="ECO:0007669"/>
    <property type="project" value="InterPro"/>
</dbReference>
<keyword evidence="9" id="KW-1185">Reference proteome</keyword>